<dbReference type="InterPro" id="IPR009057">
    <property type="entry name" value="Homeodomain-like_sf"/>
</dbReference>
<dbReference type="OrthoDB" id="5425890at2759"/>
<proteinExistence type="predicted"/>
<evidence type="ECO:0000313" key="2">
    <source>
        <dbReference type="EMBL" id="KAH7303571.1"/>
    </source>
</evidence>
<gene>
    <name evidence="2" type="ORF">B0I35DRAFT_337104</name>
</gene>
<comment type="caution">
    <text evidence="2">The sequence shown here is derived from an EMBL/GenBank/DDBJ whole genome shotgun (WGS) entry which is preliminary data.</text>
</comment>
<organism evidence="2 3">
    <name type="scientific">Stachybotrys elegans</name>
    <dbReference type="NCBI Taxonomy" id="80388"/>
    <lineage>
        <taxon>Eukaryota</taxon>
        <taxon>Fungi</taxon>
        <taxon>Dikarya</taxon>
        <taxon>Ascomycota</taxon>
        <taxon>Pezizomycotina</taxon>
        <taxon>Sordariomycetes</taxon>
        <taxon>Hypocreomycetidae</taxon>
        <taxon>Hypocreales</taxon>
        <taxon>Stachybotryaceae</taxon>
        <taxon>Stachybotrys</taxon>
    </lineage>
</organism>
<reference evidence="2" key="1">
    <citation type="journal article" date="2021" name="Nat. Commun.">
        <title>Genetic determinants of endophytism in the Arabidopsis root mycobiome.</title>
        <authorList>
            <person name="Mesny F."/>
            <person name="Miyauchi S."/>
            <person name="Thiergart T."/>
            <person name="Pickel B."/>
            <person name="Atanasova L."/>
            <person name="Karlsson M."/>
            <person name="Huettel B."/>
            <person name="Barry K.W."/>
            <person name="Haridas S."/>
            <person name="Chen C."/>
            <person name="Bauer D."/>
            <person name="Andreopoulos W."/>
            <person name="Pangilinan J."/>
            <person name="LaButti K."/>
            <person name="Riley R."/>
            <person name="Lipzen A."/>
            <person name="Clum A."/>
            <person name="Drula E."/>
            <person name="Henrissat B."/>
            <person name="Kohler A."/>
            <person name="Grigoriev I.V."/>
            <person name="Martin F.M."/>
            <person name="Hacquard S."/>
        </authorList>
    </citation>
    <scope>NUCLEOTIDE SEQUENCE</scope>
    <source>
        <strain evidence="2">MPI-CAGE-CH-0235</strain>
    </source>
</reference>
<dbReference type="Gene3D" id="1.10.10.60">
    <property type="entry name" value="Homeodomain-like"/>
    <property type="match status" value="1"/>
</dbReference>
<dbReference type="EMBL" id="JAGPNK010000031">
    <property type="protein sequence ID" value="KAH7303571.1"/>
    <property type="molecule type" value="Genomic_DNA"/>
</dbReference>
<protein>
    <recommendedName>
        <fullName evidence="1">HTH psq-type domain-containing protein</fullName>
    </recommendedName>
</protein>
<name>A0A8K0SBX4_9HYPO</name>
<feature type="non-terminal residue" evidence="2">
    <location>
        <position position="115"/>
    </location>
</feature>
<evidence type="ECO:0000259" key="1">
    <source>
        <dbReference type="Pfam" id="PF05225"/>
    </source>
</evidence>
<feature type="domain" description="HTH psq-type" evidence="1">
    <location>
        <begin position="6"/>
        <end position="44"/>
    </location>
</feature>
<feature type="non-terminal residue" evidence="2">
    <location>
        <position position="1"/>
    </location>
</feature>
<evidence type="ECO:0000313" key="3">
    <source>
        <dbReference type="Proteomes" id="UP000813444"/>
    </source>
</evidence>
<dbReference type="AlphaFoldDB" id="A0A8K0SBX4"/>
<sequence length="115" mass="12828">EETGNDINKAIKAVQNGMPKAEAARTYGVTRGILRARCNGKPSRRQVAASRRFLSERQESQLVDRIKERAEQTGQFVSRNDISDLAAEILTEAGNDRSVPRTWVCGFLVRNPEAK</sequence>
<accession>A0A8K0SBX4</accession>
<dbReference type="SUPFAM" id="SSF46689">
    <property type="entry name" value="Homeodomain-like"/>
    <property type="match status" value="1"/>
</dbReference>
<dbReference type="InterPro" id="IPR007889">
    <property type="entry name" value="HTH_Psq"/>
</dbReference>
<keyword evidence="3" id="KW-1185">Reference proteome</keyword>
<dbReference type="Pfam" id="PF05225">
    <property type="entry name" value="HTH_psq"/>
    <property type="match status" value="1"/>
</dbReference>
<dbReference type="Proteomes" id="UP000813444">
    <property type="component" value="Unassembled WGS sequence"/>
</dbReference>
<dbReference type="GO" id="GO:0003677">
    <property type="term" value="F:DNA binding"/>
    <property type="evidence" value="ECO:0007669"/>
    <property type="project" value="InterPro"/>
</dbReference>